<evidence type="ECO:0000313" key="8">
    <source>
        <dbReference type="Proteomes" id="UP001555786"/>
    </source>
</evidence>
<dbReference type="InterPro" id="IPR050330">
    <property type="entry name" value="Bact_OuterMem_StrucFunc"/>
</dbReference>
<dbReference type="PROSITE" id="PS51123">
    <property type="entry name" value="OMPA_2"/>
    <property type="match status" value="1"/>
</dbReference>
<gene>
    <name evidence="7" type="primary">icmH</name>
    <name evidence="7" type="ORF">ABXS05_15935</name>
</gene>
<dbReference type="PRINTS" id="PR01021">
    <property type="entry name" value="OMPADOMAIN"/>
</dbReference>
<dbReference type="NCBIfam" id="NF038228">
    <property type="entry name" value="IcmH_DotU_IVB"/>
    <property type="match status" value="1"/>
</dbReference>
<comment type="caution">
    <text evidence="7">The sequence shown here is derived from an EMBL/GenBank/DDBJ whole genome shotgun (WGS) entry which is preliminary data.</text>
</comment>
<evidence type="ECO:0000256" key="4">
    <source>
        <dbReference type="SAM" id="MobiDB-lite"/>
    </source>
</evidence>
<feature type="domain" description="OmpA-like" evidence="6">
    <location>
        <begin position="369"/>
        <end position="490"/>
    </location>
</feature>
<dbReference type="Gene3D" id="3.30.1330.60">
    <property type="entry name" value="OmpA-like domain"/>
    <property type="match status" value="1"/>
</dbReference>
<dbReference type="PANTHER" id="PTHR30329:SF19">
    <property type="entry name" value="OUTER MEMBRANE PROTEIN, OMPA FAMILY"/>
    <property type="match status" value="1"/>
</dbReference>
<evidence type="ECO:0000256" key="3">
    <source>
        <dbReference type="PROSITE-ProRule" id="PRU00473"/>
    </source>
</evidence>
<evidence type="ECO:0000256" key="5">
    <source>
        <dbReference type="SAM" id="Phobius"/>
    </source>
</evidence>
<dbReference type="InterPro" id="IPR006665">
    <property type="entry name" value="OmpA-like"/>
</dbReference>
<dbReference type="InterPro" id="IPR036737">
    <property type="entry name" value="OmpA-like_sf"/>
</dbReference>
<dbReference type="Pfam" id="PF09850">
    <property type="entry name" value="DotU"/>
    <property type="match status" value="1"/>
</dbReference>
<keyword evidence="2 3" id="KW-0472">Membrane</keyword>
<dbReference type="InterPro" id="IPR017732">
    <property type="entry name" value="T4/T6SS_DotU"/>
</dbReference>
<dbReference type="Pfam" id="PF00691">
    <property type="entry name" value="OmpA"/>
    <property type="match status" value="1"/>
</dbReference>
<evidence type="ECO:0000256" key="1">
    <source>
        <dbReference type="ARBA" id="ARBA00004442"/>
    </source>
</evidence>
<protein>
    <submittedName>
        <fullName evidence="7">Type IVB secretion system protein IcmH/DotU</fullName>
    </submittedName>
</protein>
<evidence type="ECO:0000256" key="2">
    <source>
        <dbReference type="ARBA" id="ARBA00023136"/>
    </source>
</evidence>
<dbReference type="PANTHER" id="PTHR30329">
    <property type="entry name" value="STATOR ELEMENT OF FLAGELLAR MOTOR COMPLEX"/>
    <property type="match status" value="1"/>
</dbReference>
<dbReference type="EMBL" id="JBFNQD010000004">
    <property type="protein sequence ID" value="MEW9307042.1"/>
    <property type="molecule type" value="Genomic_DNA"/>
</dbReference>
<proteinExistence type="predicted"/>
<keyword evidence="5" id="KW-1133">Transmembrane helix</keyword>
<dbReference type="NCBIfam" id="TIGR03349">
    <property type="entry name" value="IV_VI_DotU"/>
    <property type="match status" value="1"/>
</dbReference>
<accession>A0ABV3PN21</accession>
<dbReference type="SUPFAM" id="SSF103088">
    <property type="entry name" value="OmpA-like"/>
    <property type="match status" value="1"/>
</dbReference>
<feature type="region of interest" description="Disordered" evidence="4">
    <location>
        <begin position="1"/>
        <end position="83"/>
    </location>
</feature>
<dbReference type="Proteomes" id="UP001555786">
    <property type="component" value="Unassembled WGS sequence"/>
</dbReference>
<feature type="compositionally biased region" description="Low complexity" evidence="4">
    <location>
        <begin position="47"/>
        <end position="57"/>
    </location>
</feature>
<comment type="subcellular location">
    <subcellularLocation>
        <location evidence="1">Cell outer membrane</location>
    </subcellularLocation>
</comment>
<reference evidence="7 8" key="1">
    <citation type="submission" date="2024-07" db="EMBL/GenBank/DDBJ databases">
        <title>Description of Labrys sedimenti sp. nov., isolated from a diclofenac-degrading enrichment culture.</title>
        <authorList>
            <person name="Tancsics A."/>
            <person name="Csepanyi A."/>
        </authorList>
    </citation>
    <scope>NUCLEOTIDE SEQUENCE [LARGE SCALE GENOMIC DNA]</scope>
    <source>
        <strain evidence="7 8">LMG 23578</strain>
    </source>
</reference>
<name>A0ABV3PN21_9HYPH</name>
<keyword evidence="5" id="KW-0812">Transmembrane</keyword>
<dbReference type="InterPro" id="IPR038522">
    <property type="entry name" value="T4/T6SS_DotU_sf"/>
</dbReference>
<evidence type="ECO:0000259" key="6">
    <source>
        <dbReference type="PROSITE" id="PS51123"/>
    </source>
</evidence>
<organism evidence="7 8">
    <name type="scientific">Labrys neptuniae</name>
    <dbReference type="NCBI Taxonomy" id="376174"/>
    <lineage>
        <taxon>Bacteria</taxon>
        <taxon>Pseudomonadati</taxon>
        <taxon>Pseudomonadota</taxon>
        <taxon>Alphaproteobacteria</taxon>
        <taxon>Hyphomicrobiales</taxon>
        <taxon>Xanthobacteraceae</taxon>
        <taxon>Labrys</taxon>
    </lineage>
</organism>
<sequence length="491" mass="53167">MTNGKGPFGSNPDSEKTVIKPNPGGRRDGQGVPYTGATPAPAQDIWGGPRVAAGAAAPQPPQGHPYQSLAETPRAQPPLPIGPATVDLEALGVSDKTGGPNPILEAAMPLLLVLANIRIARQVPQVAPMMSTVAQGIETFEAELNARGIPEPQVRTAKYAVCATADDIVQNLPSSDRNLWTQYSMLSRYFQVRDSGVGFFDELAKLRQHSQINHNLLGLMHACMSLGFEGKYRVAGGDVPHQQIRRDLYETLRAREARVTDHISPHWRGQDIAAAYVRRTVPLWAITSVAAGLLLLSFLVFRWLLGGMSDTASAGLLALHPNGDIHIYRTVPAPPPPPPPIKVTTQLERIRERLKDDIAAKKASADYSGKDIVVRLLNDSLFDKGSTTLRPDAVPVIGHIAAALDKEPGQIRIVGHTDNTPVRATLRYKDNQQLSEQRAQAVEKILVGGIADPKRLTTSGQADTAPIDLSNTAEGRAKNRRVEVFIPREDM</sequence>
<dbReference type="Gene3D" id="1.25.40.590">
    <property type="entry name" value="Type IV / VI secretion system, DotU"/>
    <property type="match status" value="1"/>
</dbReference>
<dbReference type="RefSeq" id="WP_367624582.1">
    <property type="nucleotide sequence ID" value="NZ_JBFNQD010000004.1"/>
</dbReference>
<dbReference type="CDD" id="cd07185">
    <property type="entry name" value="OmpA_C-like"/>
    <property type="match status" value="1"/>
</dbReference>
<evidence type="ECO:0000313" key="7">
    <source>
        <dbReference type="EMBL" id="MEW9307042.1"/>
    </source>
</evidence>
<keyword evidence="8" id="KW-1185">Reference proteome</keyword>
<dbReference type="InterPro" id="IPR006664">
    <property type="entry name" value="OMP_bac"/>
</dbReference>
<feature type="transmembrane region" description="Helical" evidence="5">
    <location>
        <begin position="283"/>
        <end position="305"/>
    </location>
</feature>